<feature type="compositionally biased region" description="Low complexity" evidence="3">
    <location>
        <begin position="180"/>
        <end position="198"/>
    </location>
</feature>
<accession>A0A7S2SKS4</accession>
<dbReference type="EMBL" id="HBHK01023955">
    <property type="protein sequence ID" value="CAD9702888.1"/>
    <property type="molecule type" value="Transcribed_RNA"/>
</dbReference>
<feature type="domain" description="PDZ" evidence="4">
    <location>
        <begin position="7"/>
        <end position="98"/>
    </location>
</feature>
<organism evidence="5">
    <name type="scientific">Mucochytrium quahogii</name>
    <dbReference type="NCBI Taxonomy" id="96639"/>
    <lineage>
        <taxon>Eukaryota</taxon>
        <taxon>Sar</taxon>
        <taxon>Stramenopiles</taxon>
        <taxon>Bigyra</taxon>
        <taxon>Labyrinthulomycetes</taxon>
        <taxon>Thraustochytrida</taxon>
        <taxon>Thraustochytriidae</taxon>
        <taxon>Mucochytrium</taxon>
    </lineage>
</organism>
<dbReference type="GO" id="GO:0051879">
    <property type="term" value="F:Hsp90 protein binding"/>
    <property type="evidence" value="ECO:0007669"/>
    <property type="project" value="TreeGrafter"/>
</dbReference>
<evidence type="ECO:0000256" key="1">
    <source>
        <dbReference type="ARBA" id="ARBA00022737"/>
    </source>
</evidence>
<keyword evidence="2" id="KW-0802">TPR repeat</keyword>
<keyword evidence="1" id="KW-0677">Repeat</keyword>
<gene>
    <name evidence="5" type="ORF">QSP1433_LOCUS15076</name>
</gene>
<evidence type="ECO:0000313" key="5">
    <source>
        <dbReference type="EMBL" id="CAD9702888.1"/>
    </source>
</evidence>
<proteinExistence type="predicted"/>
<evidence type="ECO:0000256" key="2">
    <source>
        <dbReference type="ARBA" id="ARBA00022803"/>
    </source>
</evidence>
<dbReference type="InterPro" id="IPR001478">
    <property type="entry name" value="PDZ"/>
</dbReference>
<dbReference type="InterPro" id="IPR019734">
    <property type="entry name" value="TPR_rpt"/>
</dbReference>
<protein>
    <recommendedName>
        <fullName evidence="4">PDZ domain-containing protein</fullName>
    </recommendedName>
</protein>
<dbReference type="InterPro" id="IPR011990">
    <property type="entry name" value="TPR-like_helical_dom_sf"/>
</dbReference>
<dbReference type="SUPFAM" id="SSF48452">
    <property type="entry name" value="TPR-like"/>
    <property type="match status" value="2"/>
</dbReference>
<evidence type="ECO:0000259" key="4">
    <source>
        <dbReference type="PROSITE" id="PS50106"/>
    </source>
</evidence>
<sequence>MWQRRTEMSLPRDDEYEKVLFASADIQALGIMIEPDAQGNAAVVSSMLTPLQVELSGKARRKEGSRKALLEVGDVLYALNGKLLHNLPHCDVLRILKKESSQQDGVSMAVLSFIDPCSYYRLLKGNALQSNALSDEELFGKPKPATGWRDYVPSWPFTSALNTPPTKPPVRTQVERSDDTNSVDSSSSNSTASLNALSPYTNQKSMGDKAVPSGVGYLKFSKGEFEQALSVYTTVLEREPLSHTVRVSRSMCYLKLNDPEASLKDALVCCALKPEWPMAYVCKGAAYAAMNKHIDACSAYVCGLAVDPQNSVLQTKMEALFSSKNWNSIMLDGNQVVGSVASAAIQRDYWGDDMLVDRIVLYRNRRVCFLELVDSSCITLGDVGDGVSIRITNTEEYSKRLSSGSVRCELYNEDKIISVNSYEVSSVDEFISKVSSEGGVVIIGIVSGTRVAASTLLDKKAHLKTETVLSTQGRLWSIRVDGCGAVVSTGIYIPQEVKNGAYVYENQNGCLFSLERIRDEDGRLLIGWVLGRGGCILYSAILNCSELLQKLDNEEDVQLHECLPYLTWTQVHGLAPVPRLDKANIVPTLGYFNGESTATETDLFFKNVQDGFEEWTADLQILAIKGYGNRAMNNKELDLALTCFDLVQVNIEALTSTFDELSIGGLDSFNFSELDDQLSQSNEDVVDELVETAKEDYKNRLHEDENNAYENIKAKVLISKSQIHIEKGEPNEALTLVNSAIENMKVDCPMAFYTKALAEATIGLHKQALETCTKGINSLNTSGIAKQKFQGLSQELISQVDSPRSTKSDTPSIMSTPKSEIYDRHFFVESPTHKKTSRDIQHISQLYITPRAFQKDMKRMLQDGIKIDIYTTKDGVTKLKRRVLRASRDLSCLYVATKVRNTFLPGSWGRSIPRELCQGVLLGRVISNDNVDRSDSRTFTLVLPERMYCFRASSPATCTKYADVVAAWYTSLYTPGSV</sequence>
<dbReference type="AlphaFoldDB" id="A0A7S2SKS4"/>
<dbReference type="PANTHER" id="PTHR22904:SF523">
    <property type="entry name" value="STRESS-INDUCED-PHOSPHOPROTEIN 1"/>
    <property type="match status" value="1"/>
</dbReference>
<dbReference type="PANTHER" id="PTHR22904">
    <property type="entry name" value="TPR REPEAT CONTAINING PROTEIN"/>
    <property type="match status" value="1"/>
</dbReference>
<name>A0A7S2SKS4_9STRA</name>
<evidence type="ECO:0000256" key="3">
    <source>
        <dbReference type="SAM" id="MobiDB-lite"/>
    </source>
</evidence>
<reference evidence="5" key="1">
    <citation type="submission" date="2021-01" db="EMBL/GenBank/DDBJ databases">
        <authorList>
            <person name="Corre E."/>
            <person name="Pelletier E."/>
            <person name="Niang G."/>
            <person name="Scheremetjew M."/>
            <person name="Finn R."/>
            <person name="Kale V."/>
            <person name="Holt S."/>
            <person name="Cochrane G."/>
            <person name="Meng A."/>
            <person name="Brown T."/>
            <person name="Cohen L."/>
        </authorList>
    </citation>
    <scope>NUCLEOTIDE SEQUENCE</scope>
    <source>
        <strain evidence="5">NY070348D</strain>
    </source>
</reference>
<dbReference type="PROSITE" id="PS50106">
    <property type="entry name" value="PDZ"/>
    <property type="match status" value="1"/>
</dbReference>
<feature type="region of interest" description="Disordered" evidence="3">
    <location>
        <begin position="159"/>
        <end position="207"/>
    </location>
</feature>
<dbReference type="Gene3D" id="1.25.40.10">
    <property type="entry name" value="Tetratricopeptide repeat domain"/>
    <property type="match status" value="2"/>
</dbReference>
<dbReference type="SMART" id="SM00028">
    <property type="entry name" value="TPR"/>
    <property type="match status" value="3"/>
</dbReference>